<dbReference type="SUPFAM" id="SSF48371">
    <property type="entry name" value="ARM repeat"/>
    <property type="match status" value="1"/>
</dbReference>
<evidence type="ECO:0000313" key="3">
    <source>
        <dbReference type="Proteomes" id="UP000550401"/>
    </source>
</evidence>
<protein>
    <recommendedName>
        <fullName evidence="4">HEAT repeat protein</fullName>
    </recommendedName>
</protein>
<name>A0A839EYU3_9GAMM</name>
<feature type="chain" id="PRO_5032490734" description="HEAT repeat protein" evidence="1">
    <location>
        <begin position="23"/>
        <end position="337"/>
    </location>
</feature>
<dbReference type="EMBL" id="JACGXL010000001">
    <property type="protein sequence ID" value="MBA8886080.1"/>
    <property type="molecule type" value="Genomic_DNA"/>
</dbReference>
<dbReference type="InterPro" id="IPR004155">
    <property type="entry name" value="PBS_lyase_HEAT"/>
</dbReference>
<accession>A0A839EYU3</accession>
<keyword evidence="1" id="KW-0732">Signal</keyword>
<evidence type="ECO:0008006" key="4">
    <source>
        <dbReference type="Google" id="ProtNLM"/>
    </source>
</evidence>
<dbReference type="Proteomes" id="UP000550401">
    <property type="component" value="Unassembled WGS sequence"/>
</dbReference>
<evidence type="ECO:0000313" key="2">
    <source>
        <dbReference type="EMBL" id="MBA8886080.1"/>
    </source>
</evidence>
<sequence>MTRTLLLCMLAALGAHATPAKAADFAADVARSDGWVGWRVPLVDGARAPCCYSTRRGVPLEVGCDLDARVGIFGTSDGDPRHDTELAVYARVVKGRIGDVRAVGASCPVRGAKPIREIDAVVPARSVELLAAWATEPRSAKADIDSALSAIAYHAEPAATRALATLAEPKHAQETREQALFWLGQARGADGAGIVEHYATTDADPDLREHAIFALSQASGVDAYARILAISRSDRSDHVRSQALFWMAQMGDPRAAADITAAVAGDTSADVREQAVFALSQLGDDKAEDALIAILRGTYPRDAKKQALFWLGQSGSPRALQALDDVLAKAGAASPSR</sequence>
<dbReference type="SMART" id="SM00567">
    <property type="entry name" value="EZ_HEAT"/>
    <property type="match status" value="5"/>
</dbReference>
<gene>
    <name evidence="2" type="ORF">FHW12_000271</name>
</gene>
<reference evidence="2 3" key="1">
    <citation type="submission" date="2020-07" db="EMBL/GenBank/DDBJ databases">
        <title>Genomic Encyclopedia of Type Strains, Phase IV (KMG-V): Genome sequencing to study the core and pangenomes of soil and plant-associated prokaryotes.</title>
        <authorList>
            <person name="Whitman W."/>
        </authorList>
    </citation>
    <scope>NUCLEOTIDE SEQUENCE [LARGE SCALE GENOMIC DNA]</scope>
    <source>
        <strain evidence="2 3">RH2WT43</strain>
    </source>
</reference>
<keyword evidence="3" id="KW-1185">Reference proteome</keyword>
<dbReference type="AlphaFoldDB" id="A0A839EYU3"/>
<dbReference type="Gene3D" id="1.25.10.10">
    <property type="entry name" value="Leucine-rich Repeat Variant"/>
    <property type="match status" value="1"/>
</dbReference>
<dbReference type="RefSeq" id="WP_182529191.1">
    <property type="nucleotide sequence ID" value="NZ_JACGXL010000001.1"/>
</dbReference>
<organism evidence="2 3">
    <name type="scientific">Dokdonella fugitiva</name>
    <dbReference type="NCBI Taxonomy" id="328517"/>
    <lineage>
        <taxon>Bacteria</taxon>
        <taxon>Pseudomonadati</taxon>
        <taxon>Pseudomonadota</taxon>
        <taxon>Gammaproteobacteria</taxon>
        <taxon>Lysobacterales</taxon>
        <taxon>Rhodanobacteraceae</taxon>
        <taxon>Dokdonella</taxon>
    </lineage>
</organism>
<dbReference type="Pfam" id="PF13646">
    <property type="entry name" value="HEAT_2"/>
    <property type="match status" value="1"/>
</dbReference>
<evidence type="ECO:0000256" key="1">
    <source>
        <dbReference type="SAM" id="SignalP"/>
    </source>
</evidence>
<dbReference type="InterPro" id="IPR011989">
    <property type="entry name" value="ARM-like"/>
</dbReference>
<comment type="caution">
    <text evidence="2">The sequence shown here is derived from an EMBL/GenBank/DDBJ whole genome shotgun (WGS) entry which is preliminary data.</text>
</comment>
<feature type="signal peptide" evidence="1">
    <location>
        <begin position="1"/>
        <end position="22"/>
    </location>
</feature>
<dbReference type="InterPro" id="IPR016024">
    <property type="entry name" value="ARM-type_fold"/>
</dbReference>
<proteinExistence type="predicted"/>